<dbReference type="Gene3D" id="3.30.160.60">
    <property type="entry name" value="Classic Zinc Finger"/>
    <property type="match status" value="3"/>
</dbReference>
<dbReference type="PANTHER" id="PTHR16515:SF49">
    <property type="entry name" value="GASTRULA ZINC FINGER PROTEIN XLCGF49.1-LIKE-RELATED"/>
    <property type="match status" value="1"/>
</dbReference>
<proteinExistence type="predicted"/>
<protein>
    <submittedName>
        <fullName evidence="10">Protein krueppel</fullName>
    </submittedName>
</protein>
<evidence type="ECO:0000256" key="5">
    <source>
        <dbReference type="ARBA" id="ARBA00022833"/>
    </source>
</evidence>
<dbReference type="GO" id="GO:0005634">
    <property type="term" value="C:nucleus"/>
    <property type="evidence" value="ECO:0007669"/>
    <property type="project" value="UniProtKB-SubCell"/>
</dbReference>
<dbReference type="InterPro" id="IPR013087">
    <property type="entry name" value="Znf_C2H2_type"/>
</dbReference>
<dbReference type="Proteomes" id="UP000095280">
    <property type="component" value="Unplaced"/>
</dbReference>
<dbReference type="SMART" id="SM00355">
    <property type="entry name" value="ZnF_C2H2"/>
    <property type="match status" value="4"/>
</dbReference>
<dbReference type="PANTHER" id="PTHR16515">
    <property type="entry name" value="PR DOMAIN ZINC FINGER PROTEIN"/>
    <property type="match status" value="1"/>
</dbReference>
<dbReference type="SUPFAM" id="SSF57667">
    <property type="entry name" value="beta-beta-alpha zinc fingers"/>
    <property type="match status" value="1"/>
</dbReference>
<evidence type="ECO:0000256" key="2">
    <source>
        <dbReference type="ARBA" id="ARBA00022723"/>
    </source>
</evidence>
<keyword evidence="6" id="KW-0539">Nucleus</keyword>
<dbReference type="WBParaSite" id="maker-uti_cns_0002102-snap-gene-0.3-mRNA-1">
    <property type="protein sequence ID" value="maker-uti_cns_0002102-snap-gene-0.3-mRNA-1"/>
    <property type="gene ID" value="maker-uti_cns_0002102-snap-gene-0.3"/>
</dbReference>
<comment type="subcellular location">
    <subcellularLocation>
        <location evidence="1">Nucleus</location>
    </subcellularLocation>
</comment>
<evidence type="ECO:0000313" key="10">
    <source>
        <dbReference type="WBParaSite" id="maker-uti_cns_0002102-snap-gene-0.3-mRNA-1"/>
    </source>
</evidence>
<name>A0A1I8GJN2_9PLAT</name>
<accession>A0A1I8GJN2</accession>
<evidence type="ECO:0000256" key="1">
    <source>
        <dbReference type="ARBA" id="ARBA00004123"/>
    </source>
</evidence>
<keyword evidence="3" id="KW-0677">Repeat</keyword>
<dbReference type="PROSITE" id="PS00028">
    <property type="entry name" value="ZINC_FINGER_C2H2_1"/>
    <property type="match status" value="3"/>
</dbReference>
<keyword evidence="4 7" id="KW-0863">Zinc-finger</keyword>
<dbReference type="InterPro" id="IPR036236">
    <property type="entry name" value="Znf_C2H2_sf"/>
</dbReference>
<feature type="domain" description="C2H2-type" evidence="8">
    <location>
        <begin position="209"/>
        <end position="246"/>
    </location>
</feature>
<organism evidence="9 10">
    <name type="scientific">Macrostomum lignano</name>
    <dbReference type="NCBI Taxonomy" id="282301"/>
    <lineage>
        <taxon>Eukaryota</taxon>
        <taxon>Metazoa</taxon>
        <taxon>Spiralia</taxon>
        <taxon>Lophotrochozoa</taxon>
        <taxon>Platyhelminthes</taxon>
        <taxon>Rhabditophora</taxon>
        <taxon>Macrostomorpha</taxon>
        <taxon>Macrostomida</taxon>
        <taxon>Macrostomidae</taxon>
        <taxon>Macrostomum</taxon>
    </lineage>
</organism>
<evidence type="ECO:0000256" key="3">
    <source>
        <dbReference type="ARBA" id="ARBA00022737"/>
    </source>
</evidence>
<evidence type="ECO:0000313" key="9">
    <source>
        <dbReference type="Proteomes" id="UP000095280"/>
    </source>
</evidence>
<dbReference type="FunFam" id="3.30.160.60:FF:000690">
    <property type="entry name" value="Zinc finger protein 354C"/>
    <property type="match status" value="1"/>
</dbReference>
<evidence type="ECO:0000256" key="6">
    <source>
        <dbReference type="ARBA" id="ARBA00023242"/>
    </source>
</evidence>
<dbReference type="GO" id="GO:0010468">
    <property type="term" value="P:regulation of gene expression"/>
    <property type="evidence" value="ECO:0007669"/>
    <property type="project" value="TreeGrafter"/>
</dbReference>
<dbReference type="GO" id="GO:0008270">
    <property type="term" value="F:zinc ion binding"/>
    <property type="evidence" value="ECO:0007669"/>
    <property type="project" value="UniProtKB-KW"/>
</dbReference>
<sequence>LAAAAQQLTAAILVAKVGKPPHVGQVDGESHSGQHELYLTVQTITSGQFRSSLQRSSDRLLQDSSDRHFKGSSDRYFRTVQIVHFRAVQTVTSGQFRPSLQGSLDRHFRAVQTCHFRARNLMTLGNSGALQRFIRQLPVWVTRVSGTGLHCPLQYAYASSLLPRQPLPQQQLLDLASFPFWPWQQQRPNQQHCGGGRAAGRQQRTARKYVCSACGMAFSRSNTLATHRPTPARHNFPQLIHSGEKPHACPTCGRAFRQAANLKRHQAIHLQAKSHQCPACDKGFNRLCNLRLHIRSVHCQLLPRCDQCNRPCANAKELRLHAMSEHGRDL</sequence>
<reference evidence="10" key="1">
    <citation type="submission" date="2016-11" db="UniProtKB">
        <authorList>
            <consortium name="WormBaseParasite"/>
        </authorList>
    </citation>
    <scope>IDENTIFICATION</scope>
</reference>
<keyword evidence="5" id="KW-0862">Zinc</keyword>
<feature type="domain" description="C2H2-type" evidence="8">
    <location>
        <begin position="247"/>
        <end position="274"/>
    </location>
</feature>
<dbReference type="AlphaFoldDB" id="A0A1I8GJN2"/>
<keyword evidence="9" id="KW-1185">Reference proteome</keyword>
<feature type="domain" description="C2H2-type" evidence="8">
    <location>
        <begin position="275"/>
        <end position="303"/>
    </location>
</feature>
<dbReference type="Pfam" id="PF00096">
    <property type="entry name" value="zf-C2H2"/>
    <property type="match status" value="2"/>
</dbReference>
<dbReference type="InterPro" id="IPR050331">
    <property type="entry name" value="Zinc_finger"/>
</dbReference>
<evidence type="ECO:0000256" key="7">
    <source>
        <dbReference type="PROSITE-ProRule" id="PRU00042"/>
    </source>
</evidence>
<keyword evidence="2" id="KW-0479">Metal-binding</keyword>
<evidence type="ECO:0000259" key="8">
    <source>
        <dbReference type="PROSITE" id="PS50157"/>
    </source>
</evidence>
<dbReference type="PROSITE" id="PS50157">
    <property type="entry name" value="ZINC_FINGER_C2H2_2"/>
    <property type="match status" value="3"/>
</dbReference>
<evidence type="ECO:0000256" key="4">
    <source>
        <dbReference type="ARBA" id="ARBA00022771"/>
    </source>
</evidence>